<dbReference type="EMBL" id="CP062983">
    <property type="protein sequence ID" value="QPC83507.1"/>
    <property type="molecule type" value="Genomic_DNA"/>
</dbReference>
<proteinExistence type="predicted"/>
<feature type="transmembrane region" description="Helical" evidence="6">
    <location>
        <begin position="102"/>
        <end position="122"/>
    </location>
</feature>
<name>A0A7S8EAT0_9CHLR</name>
<dbReference type="GO" id="GO:0016020">
    <property type="term" value="C:membrane"/>
    <property type="evidence" value="ECO:0007669"/>
    <property type="project" value="UniProtKB-SubCell"/>
</dbReference>
<feature type="transmembrane region" description="Helical" evidence="6">
    <location>
        <begin position="170"/>
        <end position="190"/>
    </location>
</feature>
<dbReference type="Pfam" id="PF04893">
    <property type="entry name" value="Yip1"/>
    <property type="match status" value="1"/>
</dbReference>
<comment type="subcellular location">
    <subcellularLocation>
        <location evidence="1">Membrane</location>
        <topology evidence="1">Multi-pass membrane protein</topology>
    </subcellularLocation>
</comment>
<feature type="transmembrane region" description="Helical" evidence="6">
    <location>
        <begin position="55"/>
        <end position="75"/>
    </location>
</feature>
<dbReference type="RefSeq" id="WP_195171574.1">
    <property type="nucleotide sequence ID" value="NZ_CP062983.1"/>
</dbReference>
<evidence type="ECO:0000256" key="1">
    <source>
        <dbReference type="ARBA" id="ARBA00004141"/>
    </source>
</evidence>
<dbReference type="AlphaFoldDB" id="A0A7S8EAT0"/>
<keyword evidence="3 6" id="KW-1133">Transmembrane helix</keyword>
<accession>A0A7S8EAT0</accession>
<evidence type="ECO:0000256" key="5">
    <source>
        <dbReference type="SAM" id="MobiDB-lite"/>
    </source>
</evidence>
<keyword evidence="2 6" id="KW-0812">Transmembrane</keyword>
<dbReference type="KEGG" id="pmet:G4Y79_03745"/>
<evidence type="ECO:0000256" key="3">
    <source>
        <dbReference type="ARBA" id="ARBA00022989"/>
    </source>
</evidence>
<protein>
    <submittedName>
        <fullName evidence="8">YIP1 family protein</fullName>
    </submittedName>
</protein>
<evidence type="ECO:0000256" key="6">
    <source>
        <dbReference type="SAM" id="Phobius"/>
    </source>
</evidence>
<dbReference type="InterPro" id="IPR006977">
    <property type="entry name" value="Yip1_dom"/>
</dbReference>
<feature type="transmembrane region" description="Helical" evidence="6">
    <location>
        <begin position="197"/>
        <end position="215"/>
    </location>
</feature>
<gene>
    <name evidence="8" type="ORF">G4Y79_03745</name>
</gene>
<keyword evidence="9" id="KW-1185">Reference proteome</keyword>
<feature type="domain" description="Yip1" evidence="7">
    <location>
        <begin position="31"/>
        <end position="215"/>
    </location>
</feature>
<sequence>MQEPVHPQRPEPQKPKPPQPARYSWAEVWTAVLTKPSVATFKEILNDPQATVRRALIWVYLGALATSGAFMISIISDPELMGALTSAPEFTGMDVEGALRGAMLFAVPVASIFALLIFLGMIGIMHGIARQFPPKSQAPFREIAYTVGAIYAPLNIISIFFMLIPVLGVFGLFVTVYQLYLMWLAVRAVYDLDARNATVAVAVPMIAQFLLALFLV</sequence>
<evidence type="ECO:0000313" key="9">
    <source>
        <dbReference type="Proteomes" id="UP000594468"/>
    </source>
</evidence>
<dbReference type="Proteomes" id="UP000594468">
    <property type="component" value="Chromosome"/>
</dbReference>
<evidence type="ECO:0000256" key="2">
    <source>
        <dbReference type="ARBA" id="ARBA00022692"/>
    </source>
</evidence>
<feature type="compositionally biased region" description="Basic and acidic residues" evidence="5">
    <location>
        <begin position="1"/>
        <end position="14"/>
    </location>
</feature>
<evidence type="ECO:0000256" key="4">
    <source>
        <dbReference type="ARBA" id="ARBA00023136"/>
    </source>
</evidence>
<reference evidence="8 9" key="1">
    <citation type="submission" date="2020-02" db="EMBL/GenBank/DDBJ databases">
        <authorList>
            <person name="Zheng R.K."/>
            <person name="Sun C.M."/>
        </authorList>
    </citation>
    <scope>NUCLEOTIDE SEQUENCE [LARGE SCALE GENOMIC DNA]</scope>
    <source>
        <strain evidence="9">rifampicinis</strain>
    </source>
</reference>
<evidence type="ECO:0000259" key="7">
    <source>
        <dbReference type="Pfam" id="PF04893"/>
    </source>
</evidence>
<evidence type="ECO:0000313" key="8">
    <source>
        <dbReference type="EMBL" id="QPC83507.1"/>
    </source>
</evidence>
<keyword evidence="4 6" id="KW-0472">Membrane</keyword>
<organism evidence="8 9">
    <name type="scientific">Phototrophicus methaneseepsis</name>
    <dbReference type="NCBI Taxonomy" id="2710758"/>
    <lineage>
        <taxon>Bacteria</taxon>
        <taxon>Bacillati</taxon>
        <taxon>Chloroflexota</taxon>
        <taxon>Candidatus Thermofontia</taxon>
        <taxon>Phototrophicales</taxon>
        <taxon>Phototrophicaceae</taxon>
        <taxon>Phototrophicus</taxon>
    </lineage>
</organism>
<feature type="region of interest" description="Disordered" evidence="5">
    <location>
        <begin position="1"/>
        <end position="21"/>
    </location>
</feature>